<evidence type="ECO:0000313" key="1">
    <source>
        <dbReference type="EMBL" id="KAG9332201.1"/>
    </source>
</evidence>
<comment type="caution">
    <text evidence="1">The sequence shown here is derived from an EMBL/GenBank/DDBJ whole genome shotgun (WGS) entry which is preliminary data.</text>
</comment>
<dbReference type="AlphaFoldDB" id="A0A8T2N1D7"/>
<name>A0A8T2N1D7_9TELE</name>
<proteinExistence type="predicted"/>
<keyword evidence="2" id="KW-1185">Reference proteome</keyword>
<gene>
    <name evidence="1" type="ORF">JZ751_015492</name>
</gene>
<accession>A0A8T2N1D7</accession>
<protein>
    <submittedName>
        <fullName evidence="1">Uncharacterized protein</fullName>
    </submittedName>
</protein>
<reference evidence="1" key="1">
    <citation type="thesis" date="2021" institute="BYU ScholarsArchive" country="Provo, UT, USA">
        <title>Applications of and Algorithms for Genome Assembly and Genomic Analyses with an Emphasis on Marine Teleosts.</title>
        <authorList>
            <person name="Pickett B.D."/>
        </authorList>
    </citation>
    <scope>NUCLEOTIDE SEQUENCE</scope>
    <source>
        <strain evidence="1">HI-2016</strain>
    </source>
</reference>
<evidence type="ECO:0000313" key="2">
    <source>
        <dbReference type="Proteomes" id="UP000824540"/>
    </source>
</evidence>
<organism evidence="1 2">
    <name type="scientific">Albula glossodonta</name>
    <name type="common">roundjaw bonefish</name>
    <dbReference type="NCBI Taxonomy" id="121402"/>
    <lineage>
        <taxon>Eukaryota</taxon>
        <taxon>Metazoa</taxon>
        <taxon>Chordata</taxon>
        <taxon>Craniata</taxon>
        <taxon>Vertebrata</taxon>
        <taxon>Euteleostomi</taxon>
        <taxon>Actinopterygii</taxon>
        <taxon>Neopterygii</taxon>
        <taxon>Teleostei</taxon>
        <taxon>Albuliformes</taxon>
        <taxon>Albulidae</taxon>
        <taxon>Albula</taxon>
    </lineage>
</organism>
<sequence>MIRVRVRVRDATAGERCITQADSRKFHRALSGLRAVGGGGYYSMKAALAVLKTQSTEGASLWVTFVRVSETVDECSVDACLFQGGHFSFKKLEGSTQLAALQSRAPAWLDVGTRLSESP</sequence>
<dbReference type="Proteomes" id="UP000824540">
    <property type="component" value="Unassembled WGS sequence"/>
</dbReference>
<dbReference type="EMBL" id="JAFBMS010000249">
    <property type="protein sequence ID" value="KAG9332201.1"/>
    <property type="molecule type" value="Genomic_DNA"/>
</dbReference>